<keyword evidence="2" id="KW-0233">DNA recombination</keyword>
<feature type="domain" description="Tyr recombinase" evidence="3">
    <location>
        <begin position="105"/>
        <end position="305"/>
    </location>
</feature>
<evidence type="ECO:0000313" key="5">
    <source>
        <dbReference type="Proteomes" id="UP001217500"/>
    </source>
</evidence>
<dbReference type="InterPro" id="IPR052925">
    <property type="entry name" value="Phage_Integrase-like_Recomb"/>
</dbReference>
<dbReference type="Pfam" id="PF00589">
    <property type="entry name" value="Phage_integrase"/>
    <property type="match status" value="1"/>
</dbReference>
<gene>
    <name evidence="4" type="ORF">PH603_10105</name>
</gene>
<evidence type="ECO:0000313" key="4">
    <source>
        <dbReference type="EMBL" id="WCL52891.1"/>
    </source>
</evidence>
<protein>
    <submittedName>
        <fullName evidence="4">Site-specific integrase</fullName>
    </submittedName>
</protein>
<evidence type="ECO:0000256" key="1">
    <source>
        <dbReference type="ARBA" id="ARBA00023125"/>
    </source>
</evidence>
<dbReference type="InterPro" id="IPR013762">
    <property type="entry name" value="Integrase-like_cat_sf"/>
</dbReference>
<dbReference type="PANTHER" id="PTHR34605">
    <property type="entry name" value="PHAGE_INTEGRASE DOMAIN-CONTAINING PROTEIN"/>
    <property type="match status" value="1"/>
</dbReference>
<evidence type="ECO:0000256" key="2">
    <source>
        <dbReference type="ARBA" id="ARBA00023172"/>
    </source>
</evidence>
<dbReference type="KEGG" id="gso:PH603_10105"/>
<dbReference type="SUPFAM" id="SSF56349">
    <property type="entry name" value="DNA breaking-rejoining enzymes"/>
    <property type="match status" value="1"/>
</dbReference>
<accession>A0AAF0BL89</accession>
<dbReference type="InterPro" id="IPR002104">
    <property type="entry name" value="Integrase_catalytic"/>
</dbReference>
<organism evidence="4 5">
    <name type="scientific">Gimibacter soli</name>
    <dbReference type="NCBI Taxonomy" id="3024400"/>
    <lineage>
        <taxon>Bacteria</taxon>
        <taxon>Pseudomonadati</taxon>
        <taxon>Pseudomonadota</taxon>
        <taxon>Alphaproteobacteria</taxon>
        <taxon>Kordiimonadales</taxon>
        <taxon>Temperatibacteraceae</taxon>
        <taxon>Gimibacter</taxon>
    </lineage>
</organism>
<dbReference type="SUPFAM" id="SSF47823">
    <property type="entry name" value="lambda integrase-like, N-terminal domain"/>
    <property type="match status" value="1"/>
</dbReference>
<dbReference type="GO" id="GO:0015074">
    <property type="term" value="P:DNA integration"/>
    <property type="evidence" value="ECO:0007669"/>
    <property type="project" value="InterPro"/>
</dbReference>
<keyword evidence="5" id="KW-1185">Reference proteome</keyword>
<dbReference type="PROSITE" id="PS51898">
    <property type="entry name" value="TYR_RECOMBINASE"/>
    <property type="match status" value="1"/>
</dbReference>
<dbReference type="PANTHER" id="PTHR34605:SF4">
    <property type="entry name" value="DNA ADENINE METHYLTRANSFERASE"/>
    <property type="match status" value="1"/>
</dbReference>
<dbReference type="InterPro" id="IPR011010">
    <property type="entry name" value="DNA_brk_join_enz"/>
</dbReference>
<dbReference type="GO" id="GO:0003677">
    <property type="term" value="F:DNA binding"/>
    <property type="evidence" value="ECO:0007669"/>
    <property type="project" value="UniProtKB-KW"/>
</dbReference>
<sequence length="315" mass="35603">MSRIEEYVRAATRDSTRRSYASAIEHFEVNWGGMLPATADRIAHYLADHAGSLTLNTLRQRLAAIGRWHVEHGFVDPTKSTLVKRILKGIAELHPYREKQAAPLQLVQLEALDNYWHDGLQACASLPGETLRLLRNRALMLLGFWRAFRSDELCRIEVQHIEFDADAGMTLHLWRSKSDHSHSGTTYRCPALTRLCPVAACRAWLEASGIKTGPLFRGVDRWGHLRNTALHPNSIVPLLRNELAAADIEGGLYSSHSLRRGFASWANSNDWDVKSLMEYVGWKDVKSALRYVDTSDPYKKRQIEAGLQKHAAKDA</sequence>
<dbReference type="Gene3D" id="1.10.150.130">
    <property type="match status" value="1"/>
</dbReference>
<dbReference type="GO" id="GO:0006310">
    <property type="term" value="P:DNA recombination"/>
    <property type="evidence" value="ECO:0007669"/>
    <property type="project" value="UniProtKB-KW"/>
</dbReference>
<keyword evidence="1" id="KW-0238">DNA-binding</keyword>
<reference evidence="4" key="1">
    <citation type="submission" date="2023-01" db="EMBL/GenBank/DDBJ databases">
        <title>The genome sequence of Kordiimonadaceae bacterium 6D33.</title>
        <authorList>
            <person name="Liu Y."/>
        </authorList>
    </citation>
    <scope>NUCLEOTIDE SEQUENCE</scope>
    <source>
        <strain evidence="4">6D33</strain>
    </source>
</reference>
<dbReference type="CDD" id="cd00799">
    <property type="entry name" value="INT_Cre_C"/>
    <property type="match status" value="1"/>
</dbReference>
<evidence type="ECO:0000259" key="3">
    <source>
        <dbReference type="PROSITE" id="PS51898"/>
    </source>
</evidence>
<dbReference type="InterPro" id="IPR010998">
    <property type="entry name" value="Integrase_recombinase_N"/>
</dbReference>
<dbReference type="Proteomes" id="UP001217500">
    <property type="component" value="Chromosome"/>
</dbReference>
<name>A0AAF0BL89_9PROT</name>
<dbReference type="AlphaFoldDB" id="A0AAF0BL89"/>
<dbReference type="Gene3D" id="1.10.443.10">
    <property type="entry name" value="Intergrase catalytic core"/>
    <property type="match status" value="1"/>
</dbReference>
<dbReference type="RefSeq" id="WP_289502371.1">
    <property type="nucleotide sequence ID" value="NZ_CP116805.1"/>
</dbReference>
<proteinExistence type="predicted"/>
<dbReference type="EMBL" id="CP116805">
    <property type="protein sequence ID" value="WCL52891.1"/>
    <property type="molecule type" value="Genomic_DNA"/>
</dbReference>